<gene>
    <name evidence="6" type="ORF">MAR_021214</name>
</gene>
<dbReference type="InterPro" id="IPR036179">
    <property type="entry name" value="Ig-like_dom_sf"/>
</dbReference>
<proteinExistence type="predicted"/>
<evidence type="ECO:0000256" key="2">
    <source>
        <dbReference type="ARBA" id="ARBA00023136"/>
    </source>
</evidence>
<comment type="subcellular location">
    <subcellularLocation>
        <location evidence="1">Membrane</location>
        <topology evidence="1">Single-pass type I membrane protein</topology>
    </subcellularLocation>
</comment>
<feature type="non-terminal residue" evidence="6">
    <location>
        <position position="1"/>
    </location>
</feature>
<evidence type="ECO:0000256" key="4">
    <source>
        <dbReference type="ARBA" id="ARBA00023180"/>
    </source>
</evidence>
<protein>
    <recommendedName>
        <fullName evidence="8">Ig-like domain-containing protein</fullName>
    </recommendedName>
</protein>
<dbReference type="PANTHER" id="PTHR11640">
    <property type="entry name" value="NEPHRIN"/>
    <property type="match status" value="1"/>
</dbReference>
<dbReference type="Proteomes" id="UP001164746">
    <property type="component" value="Chromosome 5"/>
</dbReference>
<dbReference type="PANTHER" id="PTHR11640:SF158">
    <property type="entry name" value="V-SET AND IMMUNOGLOBULIN DOMAIN-CONTAINING PROTEIN 10-LIKE 2"/>
    <property type="match status" value="1"/>
</dbReference>
<evidence type="ECO:0000256" key="1">
    <source>
        <dbReference type="ARBA" id="ARBA00004479"/>
    </source>
</evidence>
<dbReference type="Gene3D" id="2.60.40.10">
    <property type="entry name" value="Immunoglobulins"/>
    <property type="match status" value="1"/>
</dbReference>
<name>A0ABY7EA32_MYAAR</name>
<sequence length="320" mass="35236">AYTITLEVDKAYIEENQTATLTCTTDTDQGFMQFLYTPSAHKPDTGILINNNKSYTDFYMIRNSPTIQSLQCEVRGGKPFANLTWSCYEGNQTNANTTIGATSNITWIAGIHNESVCICKAAHILGWSDEKKIHPTCTVGKTTVIGGAVNVTLASNFTMTCTSDANPEPNIFLWSLPSGQSVNGQDLFLPSFKKDDDGIYVLYIQNTMSPSIGYNINGSRNATFSLHHPMKINFRFGSKDGILINNTRIDVIKDDIITLACVADGHPLPNYTWIDSNVGELYQHSFTEDTEIVCHASNTLFPTGYGRLEQEVITSAGLQV</sequence>
<dbReference type="InterPro" id="IPR013783">
    <property type="entry name" value="Ig-like_fold"/>
</dbReference>
<evidence type="ECO:0000256" key="5">
    <source>
        <dbReference type="ARBA" id="ARBA00023319"/>
    </source>
</evidence>
<keyword evidence="2" id="KW-0472">Membrane</keyword>
<keyword evidence="7" id="KW-1185">Reference proteome</keyword>
<accession>A0ABY7EA32</accession>
<keyword evidence="5" id="KW-0393">Immunoglobulin domain</keyword>
<reference evidence="6" key="1">
    <citation type="submission" date="2022-11" db="EMBL/GenBank/DDBJ databases">
        <title>Centuries of genome instability and evolution in soft-shell clam transmissible cancer (bioRxiv).</title>
        <authorList>
            <person name="Hart S.F.M."/>
            <person name="Yonemitsu M.A."/>
            <person name="Giersch R.M."/>
            <person name="Beal B.F."/>
            <person name="Arriagada G."/>
            <person name="Davis B.W."/>
            <person name="Ostrander E.A."/>
            <person name="Goff S.P."/>
            <person name="Metzger M.J."/>
        </authorList>
    </citation>
    <scope>NUCLEOTIDE SEQUENCE</scope>
    <source>
        <strain evidence="6">MELC-2E11</strain>
        <tissue evidence="6">Siphon/mantle</tissue>
    </source>
</reference>
<keyword evidence="3" id="KW-1015">Disulfide bond</keyword>
<dbReference type="InterPro" id="IPR051275">
    <property type="entry name" value="Cell_adhesion_signaling"/>
</dbReference>
<evidence type="ECO:0008006" key="8">
    <source>
        <dbReference type="Google" id="ProtNLM"/>
    </source>
</evidence>
<evidence type="ECO:0000313" key="6">
    <source>
        <dbReference type="EMBL" id="WAR05845.1"/>
    </source>
</evidence>
<evidence type="ECO:0000313" key="7">
    <source>
        <dbReference type="Proteomes" id="UP001164746"/>
    </source>
</evidence>
<organism evidence="6 7">
    <name type="scientific">Mya arenaria</name>
    <name type="common">Soft-shell clam</name>
    <dbReference type="NCBI Taxonomy" id="6604"/>
    <lineage>
        <taxon>Eukaryota</taxon>
        <taxon>Metazoa</taxon>
        <taxon>Spiralia</taxon>
        <taxon>Lophotrochozoa</taxon>
        <taxon>Mollusca</taxon>
        <taxon>Bivalvia</taxon>
        <taxon>Autobranchia</taxon>
        <taxon>Heteroconchia</taxon>
        <taxon>Euheterodonta</taxon>
        <taxon>Imparidentia</taxon>
        <taxon>Neoheterodontei</taxon>
        <taxon>Myida</taxon>
        <taxon>Myoidea</taxon>
        <taxon>Myidae</taxon>
        <taxon>Mya</taxon>
    </lineage>
</organism>
<dbReference type="EMBL" id="CP111016">
    <property type="protein sequence ID" value="WAR05845.1"/>
    <property type="molecule type" value="Genomic_DNA"/>
</dbReference>
<keyword evidence="4" id="KW-0325">Glycoprotein</keyword>
<evidence type="ECO:0000256" key="3">
    <source>
        <dbReference type="ARBA" id="ARBA00023157"/>
    </source>
</evidence>
<dbReference type="SUPFAM" id="SSF48726">
    <property type="entry name" value="Immunoglobulin"/>
    <property type="match status" value="1"/>
</dbReference>